<evidence type="ECO:0000259" key="3">
    <source>
        <dbReference type="Pfam" id="PF20981"/>
    </source>
</evidence>
<sequence length="310" mass="36209">MSIGSTLLLLDAPNNLEFGIDFNSWKVGPKFRGMRLIPPGIHFVHYSLNEFKTGFFINCTNETMVYKWSSENEQFEPFQLDIIPNYDEYLGLYPKEMTLWKEHFEYINMKTVNRMISNHVNNGSSSLYSVVLEKELQRDLDKLALATNSEPITVPTKEKTDWVNFTSLNLKYSYPPNATPSEITKYSVDKSYLLSLVLDILAEFSITFILFHLGQFYDAFEHWKTLVKVITSSIDFIESENDTFKKLIKLFIKQIKEFPPDFDLEFIHWSCINLVENCLECGVETDFVLYLNKKFGWDLLNETEQPLVVE</sequence>
<organism evidence="4 5">
    <name type="scientific">Boothiomyces macroporosus</name>
    <dbReference type="NCBI Taxonomy" id="261099"/>
    <lineage>
        <taxon>Eukaryota</taxon>
        <taxon>Fungi</taxon>
        <taxon>Fungi incertae sedis</taxon>
        <taxon>Chytridiomycota</taxon>
        <taxon>Chytridiomycota incertae sedis</taxon>
        <taxon>Chytridiomycetes</taxon>
        <taxon>Rhizophydiales</taxon>
        <taxon>Terramycetaceae</taxon>
        <taxon>Boothiomyces</taxon>
    </lineage>
</organism>
<dbReference type="Gene3D" id="1.25.40.550">
    <property type="entry name" value="Aar2, C-terminal domain-like"/>
    <property type="match status" value="1"/>
</dbReference>
<name>A0AAD5Y6J3_9FUNG</name>
<comment type="caution">
    <text evidence="4">The sequence shown here is derived from an EMBL/GenBank/DDBJ whole genome shotgun (WGS) entry which is preliminary data.</text>
</comment>
<dbReference type="AlphaFoldDB" id="A0AAD5Y6J3"/>
<dbReference type="Pfam" id="PF20981">
    <property type="entry name" value="AAR2_1st"/>
    <property type="match status" value="1"/>
</dbReference>
<dbReference type="PANTHER" id="PTHR12689:SF4">
    <property type="entry name" value="PROTEIN AAR2 HOMOLOG"/>
    <property type="match status" value="1"/>
</dbReference>
<dbReference type="InterPro" id="IPR033648">
    <property type="entry name" value="AAR2_C"/>
</dbReference>
<dbReference type="PANTHER" id="PTHR12689">
    <property type="entry name" value="A1 CISTRON SPLICING FACTOR AAR2-RELATED"/>
    <property type="match status" value="1"/>
</dbReference>
<gene>
    <name evidence="4" type="primary">AAR2</name>
    <name evidence="4" type="ORF">HK103_003099</name>
</gene>
<dbReference type="GO" id="GO:0000244">
    <property type="term" value="P:spliceosomal tri-snRNP complex assembly"/>
    <property type="evidence" value="ECO:0007669"/>
    <property type="project" value="TreeGrafter"/>
</dbReference>
<evidence type="ECO:0000313" key="4">
    <source>
        <dbReference type="EMBL" id="KAJ3258958.1"/>
    </source>
</evidence>
<reference evidence="4" key="1">
    <citation type="submission" date="2020-05" db="EMBL/GenBank/DDBJ databases">
        <title>Phylogenomic resolution of chytrid fungi.</title>
        <authorList>
            <person name="Stajich J.E."/>
            <person name="Amses K."/>
            <person name="Simmons R."/>
            <person name="Seto K."/>
            <person name="Myers J."/>
            <person name="Bonds A."/>
            <person name="Quandt C.A."/>
            <person name="Barry K."/>
            <person name="Liu P."/>
            <person name="Grigoriev I."/>
            <person name="Longcore J.E."/>
            <person name="James T.Y."/>
        </authorList>
    </citation>
    <scope>NUCLEOTIDE SEQUENCE</scope>
    <source>
        <strain evidence="4">PLAUS21</strain>
    </source>
</reference>
<accession>A0AAD5Y6J3</accession>
<protein>
    <submittedName>
        <fullName evidence="4">A1-alpha2 repression</fullName>
    </submittedName>
</protein>
<dbReference type="Pfam" id="PF05282">
    <property type="entry name" value="AAR2"/>
    <property type="match status" value="1"/>
</dbReference>
<dbReference type="Gene3D" id="2.60.34.20">
    <property type="match status" value="1"/>
</dbReference>
<dbReference type="InterPro" id="IPR038516">
    <property type="entry name" value="AAR2_N_sf"/>
</dbReference>
<comment type="similarity">
    <text evidence="1">Belongs to the AAR2 family.</text>
</comment>
<dbReference type="CDD" id="cd13777">
    <property type="entry name" value="Aar2_N"/>
    <property type="match status" value="1"/>
</dbReference>
<dbReference type="InterPro" id="IPR033647">
    <property type="entry name" value="Aar2_N"/>
</dbReference>
<feature type="domain" description="AAR2 N-terminal" evidence="3">
    <location>
        <begin position="4"/>
        <end position="115"/>
    </location>
</feature>
<proteinExistence type="inferred from homology"/>
<feature type="domain" description="AAR2 C-terminal" evidence="2">
    <location>
        <begin position="165"/>
        <end position="298"/>
    </location>
</feature>
<keyword evidence="5" id="KW-1185">Reference proteome</keyword>
<evidence type="ECO:0000256" key="1">
    <source>
        <dbReference type="ARBA" id="ARBA00006281"/>
    </source>
</evidence>
<evidence type="ECO:0000259" key="2">
    <source>
        <dbReference type="Pfam" id="PF05282"/>
    </source>
</evidence>
<evidence type="ECO:0000313" key="5">
    <source>
        <dbReference type="Proteomes" id="UP001210925"/>
    </source>
</evidence>
<dbReference type="InterPro" id="IPR007946">
    <property type="entry name" value="AAR2"/>
</dbReference>
<dbReference type="InterPro" id="IPR038514">
    <property type="entry name" value="AAR2_C_sf"/>
</dbReference>
<dbReference type="Proteomes" id="UP001210925">
    <property type="component" value="Unassembled WGS sequence"/>
</dbReference>
<dbReference type="EMBL" id="JADGKB010000022">
    <property type="protein sequence ID" value="KAJ3258958.1"/>
    <property type="molecule type" value="Genomic_DNA"/>
</dbReference>